<evidence type="ECO:0000256" key="4">
    <source>
        <dbReference type="ARBA" id="ARBA00023242"/>
    </source>
</evidence>
<evidence type="ECO:0000313" key="7">
    <source>
        <dbReference type="Proteomes" id="UP000289152"/>
    </source>
</evidence>
<dbReference type="SUPFAM" id="SSF48371">
    <property type="entry name" value="ARM repeat"/>
    <property type="match status" value="1"/>
</dbReference>
<dbReference type="InterPro" id="IPR016024">
    <property type="entry name" value="ARM-type_fold"/>
</dbReference>
<feature type="domain" description="Importin N-terminal" evidence="5">
    <location>
        <begin position="29"/>
        <end position="99"/>
    </location>
</feature>
<dbReference type="OrthoDB" id="361693at2759"/>
<organism evidence="6 7">
    <name type="scientific">Tremella mesenterica</name>
    <name type="common">Jelly fungus</name>
    <dbReference type="NCBI Taxonomy" id="5217"/>
    <lineage>
        <taxon>Eukaryota</taxon>
        <taxon>Fungi</taxon>
        <taxon>Dikarya</taxon>
        <taxon>Basidiomycota</taxon>
        <taxon>Agaricomycotina</taxon>
        <taxon>Tremellomycetes</taxon>
        <taxon>Tremellales</taxon>
        <taxon>Tremellaceae</taxon>
        <taxon>Tremella</taxon>
    </lineage>
</organism>
<dbReference type="InterPro" id="IPR001494">
    <property type="entry name" value="Importin-beta_N"/>
</dbReference>
<evidence type="ECO:0000256" key="2">
    <source>
        <dbReference type="ARBA" id="ARBA00007991"/>
    </source>
</evidence>
<dbReference type="PROSITE" id="PS50166">
    <property type="entry name" value="IMPORTIN_B_NT"/>
    <property type="match status" value="1"/>
</dbReference>
<dbReference type="AlphaFoldDB" id="A0A4Q1BCZ4"/>
<dbReference type="STRING" id="5217.A0A4Q1BCZ4"/>
<keyword evidence="3" id="KW-0813">Transport</keyword>
<evidence type="ECO:0000256" key="1">
    <source>
        <dbReference type="ARBA" id="ARBA00004123"/>
    </source>
</evidence>
<comment type="subcellular location">
    <subcellularLocation>
        <location evidence="1">Nucleus</location>
    </subcellularLocation>
</comment>
<proteinExistence type="inferred from homology"/>
<keyword evidence="4" id="KW-0539">Nucleus</keyword>
<dbReference type="Pfam" id="PF03810">
    <property type="entry name" value="IBN_N"/>
    <property type="match status" value="1"/>
</dbReference>
<dbReference type="Proteomes" id="UP000289152">
    <property type="component" value="Unassembled WGS sequence"/>
</dbReference>
<evidence type="ECO:0000259" key="5">
    <source>
        <dbReference type="PROSITE" id="PS50166"/>
    </source>
</evidence>
<evidence type="ECO:0000256" key="3">
    <source>
        <dbReference type="ARBA" id="ARBA00022448"/>
    </source>
</evidence>
<dbReference type="FunCoup" id="A0A4Q1BCZ4">
    <property type="interactions" value="539"/>
</dbReference>
<dbReference type="GO" id="GO:0005829">
    <property type="term" value="C:cytosol"/>
    <property type="evidence" value="ECO:0007669"/>
    <property type="project" value="TreeGrafter"/>
</dbReference>
<comment type="similarity">
    <text evidence="2">Belongs to the importin beta family.</text>
</comment>
<comment type="caution">
    <text evidence="6">The sequence shown here is derived from an EMBL/GenBank/DDBJ whole genome shotgun (WGS) entry which is preliminary data.</text>
</comment>
<keyword evidence="7" id="KW-1185">Reference proteome</keyword>
<dbReference type="InterPro" id="IPR058669">
    <property type="entry name" value="TPR_IPO7/11-like"/>
</dbReference>
<gene>
    <name evidence="6" type="ORF">M231_07059</name>
</gene>
<protein>
    <recommendedName>
        <fullName evidence="5">Importin N-terminal domain-containing protein</fullName>
    </recommendedName>
</protein>
<accession>A0A4Q1BCZ4</accession>
<dbReference type="PANTHER" id="PTHR10997:SF7">
    <property type="entry name" value="IMPORTIN-11"/>
    <property type="match status" value="1"/>
</dbReference>
<evidence type="ECO:0000313" key="6">
    <source>
        <dbReference type="EMBL" id="RXK35686.1"/>
    </source>
</evidence>
<sequence length="1014" mass="113934">MDSQPQSVDIRALLHAVTNPTSNQGYVRDQALLTDQLKEPGFLIALQECAADKSLSQPQRLLASIITGRELKIKWRNKSIIPPERKGELRQRLFSFLEEEDITIARPQLALFVAICRTEPFPQFAELAHHLVQRLPACRAFLRGEAFPGSSFNIPTVLLNTLWTVNAMVKEFRNVKMAVGEKIMNLLDQEVAGPVGQLMADWAEAEMQGGANLVLEEAGRYAFKIRAKLSQWFWFKKKHPHTVAPFSQLSDLVDYTVQSLPLIQKRRLYLISQPSTEWNSDRPRLLRSLAKYLRAIGKWWRAMMGSEPKMFCTDGRVIDGIAWWWSTSSEVALGSEGAVVDDGIDSDDVSYPKRFILLGLLLFKDVLPILAHDRPDVFDGPFILRSFHLLLDKLLPLSPADLEKLEDSPEEWLIAESTEEEAWVYEYRPCAERVLIALNNACRQLMTNDKILEGEMVKIFVEMEVSSPNDLPAILRREAMYCALGRLSRSMSKMSGINFETFLRHWQETWASQNSPLHRILKRRLAWLITEWVKSNEDIVQSPLLWQVLLQLLTERGEASDMAVRLSAALAVKQSVDAWGQPISVFLPFLHRTSEALVHMMAEAETLEGKRYVNQTLGVVVERVGDEILPLLPSIAQSIPALWQGASDLEGEWLFKSSLVVLTTSLVSVAKACSGSLMELVIPLIEESLQPPAKNYFEEDGLALWQAALYNATSLHIPSIEKGLMRLLPGLLGLLQTDMDQAGSLLRLLESYLLLDAPGLIQTHASVICSTLFQTLSLAKANKDLLKPILETLSLFVRLVPPPSMPLLAVALLDSGLFQHILKALEDDKASGIVLASYLNVLSRIAISSPDTFLQMVAESARRESKDGAKVLEETLDALWRNFDYVGGARERKVVAMGAGALLSTGHSQCLERISGEFMNMFIDVLAELHPPESDSVGQEIGVRSWMEEESERWSEIEGHPEGDRRRQLEESDLAYRIPLRAYIIDVFNRTPDIGPYWAKADPEAVQTLGKYIS</sequence>
<dbReference type="InterPro" id="IPR011989">
    <property type="entry name" value="ARM-like"/>
</dbReference>
<dbReference type="InParanoid" id="A0A4Q1BCZ4"/>
<name>A0A4Q1BCZ4_TREME</name>
<dbReference type="GO" id="GO:0005635">
    <property type="term" value="C:nuclear envelope"/>
    <property type="evidence" value="ECO:0007669"/>
    <property type="project" value="TreeGrafter"/>
</dbReference>
<dbReference type="EMBL" id="SDIL01000126">
    <property type="protein sequence ID" value="RXK35686.1"/>
    <property type="molecule type" value="Genomic_DNA"/>
</dbReference>
<dbReference type="Gene3D" id="1.25.10.10">
    <property type="entry name" value="Leucine-rich Repeat Variant"/>
    <property type="match status" value="1"/>
</dbReference>
<reference evidence="6 7" key="1">
    <citation type="submission" date="2016-06" db="EMBL/GenBank/DDBJ databases">
        <title>Evolution of pathogenesis and genome organization in the Tremellales.</title>
        <authorList>
            <person name="Cuomo C."/>
            <person name="Litvintseva A."/>
            <person name="Heitman J."/>
            <person name="Chen Y."/>
            <person name="Sun S."/>
            <person name="Springer D."/>
            <person name="Dromer F."/>
            <person name="Young S."/>
            <person name="Zeng Q."/>
            <person name="Chapman S."/>
            <person name="Gujja S."/>
            <person name="Saif S."/>
            <person name="Birren B."/>
        </authorList>
    </citation>
    <scope>NUCLEOTIDE SEQUENCE [LARGE SCALE GENOMIC DNA]</scope>
    <source>
        <strain evidence="6 7">ATCC 28783</strain>
    </source>
</reference>
<dbReference type="VEuPathDB" id="FungiDB:TREMEDRAFT_31528"/>
<dbReference type="PANTHER" id="PTHR10997">
    <property type="entry name" value="IMPORTIN-7, 8, 11"/>
    <property type="match status" value="1"/>
</dbReference>
<dbReference type="Pfam" id="PF25758">
    <property type="entry name" value="TPR_IPO11"/>
    <property type="match status" value="1"/>
</dbReference>
<dbReference type="GO" id="GO:0031267">
    <property type="term" value="F:small GTPase binding"/>
    <property type="evidence" value="ECO:0007669"/>
    <property type="project" value="InterPro"/>
</dbReference>
<dbReference type="GO" id="GO:0006606">
    <property type="term" value="P:protein import into nucleus"/>
    <property type="evidence" value="ECO:0007669"/>
    <property type="project" value="TreeGrafter"/>
</dbReference>